<dbReference type="Gene3D" id="3.40.30.10">
    <property type="entry name" value="Glutaredoxin"/>
    <property type="match status" value="1"/>
</dbReference>
<proteinExistence type="predicted"/>
<name>A0A7T0C4C0_9BACT</name>
<evidence type="ECO:0000313" key="2">
    <source>
        <dbReference type="Proteomes" id="UP000594464"/>
    </source>
</evidence>
<sequence length="111" mass="12681">MPPFQKHLFICNNQRKEDDPRGSCTKCGSEDLLDFAKGWIHDNGLKGKVRVNKAGCLDACQYGPAMVIYPDDVWYSPQNREDMQAILTEHVQNNQPVERLRIQFKTRGSTA</sequence>
<dbReference type="CDD" id="cd02980">
    <property type="entry name" value="TRX_Fd_family"/>
    <property type="match status" value="1"/>
</dbReference>
<protein>
    <submittedName>
        <fullName evidence="1">(2Fe-2S) ferredoxin domain-containing protein</fullName>
    </submittedName>
</protein>
<dbReference type="EMBL" id="CP048620">
    <property type="protein sequence ID" value="QPJ66250.1"/>
    <property type="molecule type" value="Genomic_DNA"/>
</dbReference>
<dbReference type="SUPFAM" id="SSF52833">
    <property type="entry name" value="Thioredoxin-like"/>
    <property type="match status" value="1"/>
</dbReference>
<dbReference type="Proteomes" id="UP000594464">
    <property type="component" value="Chromosome"/>
</dbReference>
<dbReference type="KEGG" id="nva:G3M78_12945"/>
<evidence type="ECO:0000313" key="1">
    <source>
        <dbReference type="EMBL" id="QPJ66250.1"/>
    </source>
</evidence>
<dbReference type="InterPro" id="IPR036249">
    <property type="entry name" value="Thioredoxin-like_sf"/>
</dbReference>
<gene>
    <name evidence="1" type="ORF">G3M78_12945</name>
</gene>
<organism evidence="1 2">
    <name type="scientific">Candidatus Nitrohelix vancouverensis</name>
    <dbReference type="NCBI Taxonomy" id="2705534"/>
    <lineage>
        <taxon>Bacteria</taxon>
        <taxon>Pseudomonadati</taxon>
        <taxon>Nitrospinota/Tectimicrobiota group</taxon>
        <taxon>Nitrospinota</taxon>
        <taxon>Nitrospinia</taxon>
        <taxon>Nitrospinales</taxon>
        <taxon>Nitrospinaceae</taxon>
        <taxon>Candidatus Nitrohelix</taxon>
    </lineage>
</organism>
<dbReference type="AlphaFoldDB" id="A0A7T0C4C0"/>
<accession>A0A7T0C4C0</accession>
<reference evidence="2" key="1">
    <citation type="submission" date="2020-02" db="EMBL/GenBank/DDBJ databases">
        <title>Genomic and physiological characterization of two novel Nitrospinaceae genera.</title>
        <authorList>
            <person name="Mueller A.J."/>
            <person name="Jung M.-Y."/>
            <person name="Strachan C.R."/>
            <person name="Herbold C.W."/>
            <person name="Kirkegaard R.H."/>
            <person name="Daims H."/>
        </authorList>
    </citation>
    <scope>NUCLEOTIDE SEQUENCE [LARGE SCALE GENOMIC DNA]</scope>
</reference>